<accession>A0A8X6HLW7</accession>
<dbReference type="Proteomes" id="UP000887116">
    <property type="component" value="Unassembled WGS sequence"/>
</dbReference>
<gene>
    <name evidence="1" type="ORF">TNCT_331001</name>
</gene>
<protein>
    <submittedName>
        <fullName evidence="1">Uncharacterized protein</fullName>
    </submittedName>
</protein>
<comment type="caution">
    <text evidence="1">The sequence shown here is derived from an EMBL/GenBank/DDBJ whole genome shotgun (WGS) entry which is preliminary data.</text>
</comment>
<proteinExistence type="predicted"/>
<dbReference type="AlphaFoldDB" id="A0A8X6HLW7"/>
<sequence length="116" mass="13205">MPSPDLLASDLLNSDLQREKQNNDIDLATIITNNEPLLTVEQKFIYNRVMLDAEKRRVFFLGCKMVELRANKTEQKFRIQLNSQITQSSAPLSNEVHRPSSAKASIQLGLEGHLLR</sequence>
<name>A0A8X6HLW7_TRICU</name>
<reference evidence="1" key="1">
    <citation type="submission" date="2020-07" db="EMBL/GenBank/DDBJ databases">
        <title>Multicomponent nature underlies the extraordinary mechanical properties of spider dragline silk.</title>
        <authorList>
            <person name="Kono N."/>
            <person name="Nakamura H."/>
            <person name="Mori M."/>
            <person name="Yoshida Y."/>
            <person name="Ohtoshi R."/>
            <person name="Malay A.D."/>
            <person name="Moran D.A.P."/>
            <person name="Tomita M."/>
            <person name="Numata K."/>
            <person name="Arakawa K."/>
        </authorList>
    </citation>
    <scope>NUCLEOTIDE SEQUENCE</scope>
</reference>
<organism evidence="1 2">
    <name type="scientific">Trichonephila clavata</name>
    <name type="common">Joro spider</name>
    <name type="synonym">Nephila clavata</name>
    <dbReference type="NCBI Taxonomy" id="2740835"/>
    <lineage>
        <taxon>Eukaryota</taxon>
        <taxon>Metazoa</taxon>
        <taxon>Ecdysozoa</taxon>
        <taxon>Arthropoda</taxon>
        <taxon>Chelicerata</taxon>
        <taxon>Arachnida</taxon>
        <taxon>Araneae</taxon>
        <taxon>Araneomorphae</taxon>
        <taxon>Entelegynae</taxon>
        <taxon>Araneoidea</taxon>
        <taxon>Nephilidae</taxon>
        <taxon>Trichonephila</taxon>
    </lineage>
</organism>
<dbReference type="EMBL" id="BMAO01038538">
    <property type="protein sequence ID" value="GFR25578.1"/>
    <property type="molecule type" value="Genomic_DNA"/>
</dbReference>
<evidence type="ECO:0000313" key="1">
    <source>
        <dbReference type="EMBL" id="GFR25578.1"/>
    </source>
</evidence>
<evidence type="ECO:0000313" key="2">
    <source>
        <dbReference type="Proteomes" id="UP000887116"/>
    </source>
</evidence>
<keyword evidence="2" id="KW-1185">Reference proteome</keyword>
<dbReference type="OrthoDB" id="8063321at2759"/>